<dbReference type="InterPro" id="IPR025159">
    <property type="entry name" value="AbiEi_N"/>
</dbReference>
<gene>
    <name evidence="2" type="ORF">SCMU_29740</name>
</gene>
<sequence length="297" mass="32094">MVDEVIDVMTKLGGIARAKDLAGAGLTRRSISAAAAVGLIERVRPGLYAIPAADPLLRRCAETNSLLTCASAASRLGLWVVEEPKRIHLLRPDGTFRSDLAVIHRRSWISAERGGHLASTFDAVMHALLCLPEPEALVIVESAVNQKRVTVGELRGYLTGPGSRSALAVLGHLDPGADSFVETLARYYLRKAGLGVRPQVDVEGVGPMDLLVEECVDVETDGKLHERPSARANDYARDAAAQALGIPTVRFTFRDVVRTPDLMVAKVKRVVERRLAMGPLPVFTEVETTWRKAHGAA</sequence>
<dbReference type="Gene3D" id="3.40.960.10">
    <property type="entry name" value="VSR Endonuclease"/>
    <property type="match status" value="1"/>
</dbReference>
<dbReference type="Proteomes" id="UP001319861">
    <property type="component" value="Chromosome"/>
</dbReference>
<protein>
    <recommendedName>
        <fullName evidence="1">AbiEi antitoxin N-terminal domain-containing protein</fullName>
    </recommendedName>
</protein>
<evidence type="ECO:0000313" key="3">
    <source>
        <dbReference type="Proteomes" id="UP001319861"/>
    </source>
</evidence>
<accession>A0ABM7PXU6</accession>
<organism evidence="2 3">
    <name type="scientific">Sinomonas cyclohexanicum</name>
    <name type="common">Corynebacterium cyclohexanicum</name>
    <dbReference type="NCBI Taxonomy" id="322009"/>
    <lineage>
        <taxon>Bacteria</taxon>
        <taxon>Bacillati</taxon>
        <taxon>Actinomycetota</taxon>
        <taxon>Actinomycetes</taxon>
        <taxon>Micrococcales</taxon>
        <taxon>Micrococcaceae</taxon>
        <taxon>Sinomonas</taxon>
    </lineage>
</organism>
<name>A0ABM7PXU6_SINCY</name>
<dbReference type="EMBL" id="AP024525">
    <property type="protein sequence ID" value="BCT77132.1"/>
    <property type="molecule type" value="Genomic_DNA"/>
</dbReference>
<reference evidence="2 3" key="1">
    <citation type="journal article" date="2021" name="J. Biosci. Bioeng.">
        <title>Identification and characterization of a chc gene cluster responsible for the aromatization pathway of cyclohexanecarboxylate degradation in Sinomonas cyclohexanicum ATCC 51369.</title>
        <authorList>
            <person name="Yamamoto T."/>
            <person name="Hasegawa Y."/>
            <person name="Lau P.C.K."/>
            <person name="Iwaki H."/>
        </authorList>
    </citation>
    <scope>NUCLEOTIDE SEQUENCE [LARGE SCALE GENOMIC DNA]</scope>
    <source>
        <strain evidence="2 3">ATCC 51369</strain>
    </source>
</reference>
<keyword evidence="3" id="KW-1185">Reference proteome</keyword>
<evidence type="ECO:0000259" key="1">
    <source>
        <dbReference type="Pfam" id="PF13338"/>
    </source>
</evidence>
<proteinExistence type="predicted"/>
<feature type="domain" description="AbiEi antitoxin N-terminal" evidence="1">
    <location>
        <begin position="13"/>
        <end position="51"/>
    </location>
</feature>
<evidence type="ECO:0000313" key="2">
    <source>
        <dbReference type="EMBL" id="BCT77132.1"/>
    </source>
</evidence>
<dbReference type="Pfam" id="PF13338">
    <property type="entry name" value="AbiEi_4"/>
    <property type="match status" value="1"/>
</dbReference>